<evidence type="ECO:0000259" key="1">
    <source>
        <dbReference type="Pfam" id="PF00561"/>
    </source>
</evidence>
<dbReference type="EMBL" id="LWDP01000073">
    <property type="protein sequence ID" value="ORD93507.1"/>
    <property type="molecule type" value="Genomic_DNA"/>
</dbReference>
<reference evidence="2 3" key="1">
    <citation type="journal article" date="2017" name="Environ. Microbiol.">
        <title>Decay of the glycolytic pathway and adaptation to intranuclear parasitism within Enterocytozoonidae microsporidia.</title>
        <authorList>
            <person name="Wiredu Boakye D."/>
            <person name="Jaroenlak P."/>
            <person name="Prachumwat A."/>
            <person name="Williams T.A."/>
            <person name="Bateman K.S."/>
            <person name="Itsathitphaisarn O."/>
            <person name="Sritunyalucksana K."/>
            <person name="Paszkiewicz K.H."/>
            <person name="Moore K.A."/>
            <person name="Stentiford G.D."/>
            <person name="Williams B.A."/>
        </authorList>
    </citation>
    <scope>NUCLEOTIDE SEQUENCE [LARGE SCALE GENOMIC DNA]</scope>
    <source>
        <strain evidence="2 3">GB1</strain>
    </source>
</reference>
<dbReference type="InterPro" id="IPR029058">
    <property type="entry name" value="AB_hydrolase_fold"/>
</dbReference>
<dbReference type="Proteomes" id="UP000192639">
    <property type="component" value="Unassembled WGS sequence"/>
</dbReference>
<proteinExistence type="predicted"/>
<sequence length="270" mass="31088">MKKGKKNALLQEACKMIFGTHTFRRESDFYQQFKENMYLTTEDGRKIGAFLYEGSPGPVSKIVLFLHGKGNERYMASEYLNMSELLRRYGGIRVLILDYRGFGDNCDKMSKSGFSLDILAAMAFLQNKYGTNDIIMVGHSFGCAFATEYMKHIDSHGLQKYSPMKTYLLAPFATIEEILHDYKAAMLFKDMFDEIWEFLLHEMNYDNVRNIRYCTNVKIYHGTGDLVVPFRHSRLIQQANSRVELVSLEDVGHASILSNASIWSDILLEK</sequence>
<protein>
    <submittedName>
        <fullName evidence="2">ABD12</fullName>
    </submittedName>
</protein>
<evidence type="ECO:0000313" key="3">
    <source>
        <dbReference type="Proteomes" id="UP000192639"/>
    </source>
</evidence>
<gene>
    <name evidence="2" type="primary">ABD12</name>
    <name evidence="2" type="ORF">ECANGB1_2125</name>
</gene>
<dbReference type="PANTHER" id="PTHR12277">
    <property type="entry name" value="ALPHA/BETA HYDROLASE DOMAIN-CONTAINING PROTEIN"/>
    <property type="match status" value="1"/>
</dbReference>
<accession>A0A1Y1S524</accession>
<dbReference type="SUPFAM" id="SSF53474">
    <property type="entry name" value="alpha/beta-Hydrolases"/>
    <property type="match status" value="1"/>
</dbReference>
<dbReference type="VEuPathDB" id="MicrosporidiaDB:ECANGB1_2125"/>
<organism evidence="2 3">
    <name type="scientific">Enterospora canceri</name>
    <dbReference type="NCBI Taxonomy" id="1081671"/>
    <lineage>
        <taxon>Eukaryota</taxon>
        <taxon>Fungi</taxon>
        <taxon>Fungi incertae sedis</taxon>
        <taxon>Microsporidia</taxon>
        <taxon>Enterocytozoonidae</taxon>
        <taxon>Enterospora</taxon>
    </lineage>
</organism>
<keyword evidence="3" id="KW-1185">Reference proteome</keyword>
<dbReference type="Pfam" id="PF00561">
    <property type="entry name" value="Abhydrolase_1"/>
    <property type="match status" value="1"/>
</dbReference>
<evidence type="ECO:0000313" key="2">
    <source>
        <dbReference type="EMBL" id="ORD93507.1"/>
    </source>
</evidence>
<feature type="domain" description="AB hydrolase-1" evidence="1">
    <location>
        <begin position="62"/>
        <end position="150"/>
    </location>
</feature>
<dbReference type="Gene3D" id="3.40.50.1820">
    <property type="entry name" value="alpha/beta hydrolase"/>
    <property type="match status" value="1"/>
</dbReference>
<dbReference type="AlphaFoldDB" id="A0A1Y1S524"/>
<dbReference type="InterPro" id="IPR000073">
    <property type="entry name" value="AB_hydrolase_1"/>
</dbReference>
<comment type="caution">
    <text evidence="2">The sequence shown here is derived from an EMBL/GenBank/DDBJ whole genome shotgun (WGS) entry which is preliminary data.</text>
</comment>
<name>A0A1Y1S524_9MICR</name>
<dbReference type="PANTHER" id="PTHR12277:SF81">
    <property type="entry name" value="PROTEIN ABHD13"/>
    <property type="match status" value="1"/>
</dbReference>
<dbReference type="OrthoDB" id="446723at2759"/>